<name>A0ABU6J2T7_9BURK</name>
<evidence type="ECO:0000313" key="9">
    <source>
        <dbReference type="EMBL" id="MEC4717935.1"/>
    </source>
</evidence>
<dbReference type="PANTHER" id="PTHR43547:SF2">
    <property type="entry name" value="HYBRID SIGNAL TRANSDUCTION HISTIDINE KINASE C"/>
    <property type="match status" value="1"/>
</dbReference>
<keyword evidence="5" id="KW-0418">Kinase</keyword>
<dbReference type="Gene3D" id="3.40.50.2300">
    <property type="match status" value="1"/>
</dbReference>
<dbReference type="SUPFAM" id="SSF52172">
    <property type="entry name" value="CheY-like"/>
    <property type="match status" value="1"/>
</dbReference>
<dbReference type="Pfam" id="PF01590">
    <property type="entry name" value="GAF"/>
    <property type="match status" value="1"/>
</dbReference>
<keyword evidence="3 6" id="KW-0597">Phosphoprotein</keyword>
<dbReference type="InterPro" id="IPR001789">
    <property type="entry name" value="Sig_transdc_resp-reg_receiver"/>
</dbReference>
<dbReference type="PROSITE" id="PS50109">
    <property type="entry name" value="HIS_KIN"/>
    <property type="match status" value="1"/>
</dbReference>
<evidence type="ECO:0000259" key="7">
    <source>
        <dbReference type="PROSITE" id="PS50109"/>
    </source>
</evidence>
<dbReference type="InterPro" id="IPR011006">
    <property type="entry name" value="CheY-like_superfamily"/>
</dbReference>
<dbReference type="InterPro" id="IPR003594">
    <property type="entry name" value="HATPase_dom"/>
</dbReference>
<dbReference type="PRINTS" id="PR00344">
    <property type="entry name" value="BCTRLSENSOR"/>
</dbReference>
<dbReference type="InterPro" id="IPR029016">
    <property type="entry name" value="GAF-like_dom_sf"/>
</dbReference>
<evidence type="ECO:0000256" key="5">
    <source>
        <dbReference type="ARBA" id="ARBA00022777"/>
    </source>
</evidence>
<dbReference type="Gene3D" id="3.30.450.20">
    <property type="entry name" value="PAS domain"/>
    <property type="match status" value="1"/>
</dbReference>
<dbReference type="InterPro" id="IPR005467">
    <property type="entry name" value="His_kinase_dom"/>
</dbReference>
<dbReference type="InterPro" id="IPR003018">
    <property type="entry name" value="GAF"/>
</dbReference>
<reference evidence="9 10" key="1">
    <citation type="submission" date="2023-10" db="EMBL/GenBank/DDBJ databases">
        <title>Noviherbaspirillum sp. CPCC 100848 genome assembly.</title>
        <authorList>
            <person name="Li X.Y."/>
            <person name="Fang X.M."/>
        </authorList>
    </citation>
    <scope>NUCLEOTIDE SEQUENCE [LARGE SCALE GENOMIC DNA]</scope>
    <source>
        <strain evidence="9 10">CPCC 100848</strain>
    </source>
</reference>
<evidence type="ECO:0000256" key="6">
    <source>
        <dbReference type="PROSITE-ProRule" id="PRU00169"/>
    </source>
</evidence>
<evidence type="ECO:0000256" key="2">
    <source>
        <dbReference type="ARBA" id="ARBA00012438"/>
    </source>
</evidence>
<organism evidence="9 10">
    <name type="scientific">Noviherbaspirillum album</name>
    <dbReference type="NCBI Taxonomy" id="3080276"/>
    <lineage>
        <taxon>Bacteria</taxon>
        <taxon>Pseudomonadati</taxon>
        <taxon>Pseudomonadota</taxon>
        <taxon>Betaproteobacteria</taxon>
        <taxon>Burkholderiales</taxon>
        <taxon>Oxalobacteraceae</taxon>
        <taxon>Noviherbaspirillum</taxon>
    </lineage>
</organism>
<keyword evidence="9" id="KW-0547">Nucleotide-binding</keyword>
<dbReference type="InterPro" id="IPR013656">
    <property type="entry name" value="PAS_4"/>
</dbReference>
<feature type="domain" description="Response regulatory" evidence="8">
    <location>
        <begin position="790"/>
        <end position="909"/>
    </location>
</feature>
<keyword evidence="10" id="KW-1185">Reference proteome</keyword>
<evidence type="ECO:0000259" key="8">
    <source>
        <dbReference type="PROSITE" id="PS50110"/>
    </source>
</evidence>
<dbReference type="Pfam" id="PF13185">
    <property type="entry name" value="GAF_2"/>
    <property type="match status" value="1"/>
</dbReference>
<gene>
    <name evidence="9" type="ORF">RY831_02120</name>
</gene>
<dbReference type="InterPro" id="IPR004358">
    <property type="entry name" value="Sig_transdc_His_kin-like_C"/>
</dbReference>
<dbReference type="InterPro" id="IPR036890">
    <property type="entry name" value="HATPase_C_sf"/>
</dbReference>
<accession>A0ABU6J2T7</accession>
<dbReference type="InterPro" id="IPR003661">
    <property type="entry name" value="HisK_dim/P_dom"/>
</dbReference>
<evidence type="ECO:0000256" key="1">
    <source>
        <dbReference type="ARBA" id="ARBA00000085"/>
    </source>
</evidence>
<keyword evidence="9" id="KW-0067">ATP-binding</keyword>
<dbReference type="SMART" id="SM00448">
    <property type="entry name" value="REC"/>
    <property type="match status" value="1"/>
</dbReference>
<dbReference type="PANTHER" id="PTHR43547">
    <property type="entry name" value="TWO-COMPONENT HISTIDINE KINASE"/>
    <property type="match status" value="1"/>
</dbReference>
<dbReference type="Pfam" id="PF02518">
    <property type="entry name" value="HATPase_c"/>
    <property type="match status" value="1"/>
</dbReference>
<comment type="catalytic activity">
    <reaction evidence="1">
        <text>ATP + protein L-histidine = ADP + protein N-phospho-L-histidine.</text>
        <dbReference type="EC" id="2.7.13.3"/>
    </reaction>
</comment>
<dbReference type="SUPFAM" id="SSF55781">
    <property type="entry name" value="GAF domain-like"/>
    <property type="match status" value="2"/>
</dbReference>
<dbReference type="SUPFAM" id="SSF55874">
    <property type="entry name" value="ATPase domain of HSP90 chaperone/DNA topoisomerase II/histidine kinase"/>
    <property type="match status" value="1"/>
</dbReference>
<proteinExistence type="predicted"/>
<dbReference type="InterPro" id="IPR036097">
    <property type="entry name" value="HisK_dim/P_sf"/>
</dbReference>
<evidence type="ECO:0000256" key="4">
    <source>
        <dbReference type="ARBA" id="ARBA00022679"/>
    </source>
</evidence>
<dbReference type="Gene3D" id="3.30.565.10">
    <property type="entry name" value="Histidine kinase-like ATPase, C-terminal domain"/>
    <property type="match status" value="1"/>
</dbReference>
<dbReference type="CDD" id="cd17580">
    <property type="entry name" value="REC_2_DhkD-like"/>
    <property type="match status" value="1"/>
</dbReference>
<sequence length="911" mass="99162">MNPPNVPTAGAAPVFSARGEIARQYQTHDWEASPLGALHAWPPVLRNSVNLMLHSAFPMFILWREPLHCLYNDAYVGILGGLHPQSFTRPFFEIWPGVKDVIAPIIARAMSGESMFFENMPVLLDRSGYPDQAWFTFSYSPLADEHGIIHGVLCTCMETTRQVRVEQRQSFQLAIADRLRGLSNLDVILHEASRLLTRQLGIDAVLFGEVDEAGGTIRQHGRGGDSEGIGGMGVRSTVDLGDELLALLRNGSVLVIDDLLDGGRNACIEPAIRERLVQRWAGAVRSLMIAPIVRNGNLRALLFAEHGQPHSWLTHEIDLVRDAAETAWRIVEQARAETALQESVIALEQLNRVSESVHSELLLEPLLQKVTDAAVKITGAEFGAFFHNVVDEHGESYTLYTISGVPREAFSGFPMPRNTAIFGPTFEGIGIRRSDDITRDLDYAKNPPYKGMPQGHLPVRSYLAAPVKSRDGQVFGGIFLGHRQTGRFTAAHEKLIHGISVQAAIGIINSHLYQKTQTLLKAEREARANAERESRLKEEFMSVLSHELRTPLNAIAGWSELLRMQRAGDAGLEKALTVIDRNARAQARIIDDLLDISRITSGNLLLDMQQIEIAPLLAETVESLRVEADAKQIRIDIVNDGGAVVHGDAARLQQALSNLLTNAIKFSLNGGVVRIALERATAHVRIVVTDHGRGIDPDFLPYVFERFRQADGSISRQFGGLGLGLAIVKSLVELHGGTVTAASEGPDRGACFTIELPAVPVAAPDTEAALGAAAVRKPAAEMLMSLEGIKVLVVDDEADTRDLLSSVLGDAGASVRIASSVAMALEQIAAERPHVVLSDIGMPGEDGYAFITRLRALELEQGLPRLPAAALTAFARPEDVRRALESGFQLHLAKPLTLGAVLSAVERLADR</sequence>
<dbReference type="CDD" id="cd16922">
    <property type="entry name" value="HATPase_EvgS-ArcB-TorS-like"/>
    <property type="match status" value="1"/>
</dbReference>
<protein>
    <recommendedName>
        <fullName evidence="2">histidine kinase</fullName>
        <ecNumber evidence="2">2.7.13.3</ecNumber>
    </recommendedName>
</protein>
<dbReference type="Proteomes" id="UP001352263">
    <property type="component" value="Unassembled WGS sequence"/>
</dbReference>
<feature type="modified residue" description="4-aspartylphosphate" evidence="6">
    <location>
        <position position="839"/>
    </location>
</feature>
<dbReference type="PROSITE" id="PS50110">
    <property type="entry name" value="RESPONSE_REGULATORY"/>
    <property type="match status" value="1"/>
</dbReference>
<feature type="domain" description="Histidine kinase" evidence="7">
    <location>
        <begin position="543"/>
        <end position="760"/>
    </location>
</feature>
<dbReference type="RefSeq" id="WP_326504679.1">
    <property type="nucleotide sequence ID" value="NZ_JAWIIV010000001.1"/>
</dbReference>
<dbReference type="EMBL" id="JAWIIV010000001">
    <property type="protein sequence ID" value="MEC4717935.1"/>
    <property type="molecule type" value="Genomic_DNA"/>
</dbReference>
<dbReference type="SUPFAM" id="SSF47384">
    <property type="entry name" value="Homodimeric domain of signal transducing histidine kinase"/>
    <property type="match status" value="1"/>
</dbReference>
<keyword evidence="4" id="KW-0808">Transferase</keyword>
<comment type="caution">
    <text evidence="9">The sequence shown here is derived from an EMBL/GenBank/DDBJ whole genome shotgun (WGS) entry which is preliminary data.</text>
</comment>
<dbReference type="Gene3D" id="3.30.450.40">
    <property type="match status" value="2"/>
</dbReference>
<dbReference type="Pfam" id="PF08448">
    <property type="entry name" value="PAS_4"/>
    <property type="match status" value="1"/>
</dbReference>
<dbReference type="SMART" id="SM00387">
    <property type="entry name" value="HATPase_c"/>
    <property type="match status" value="1"/>
</dbReference>
<dbReference type="CDD" id="cd00082">
    <property type="entry name" value="HisKA"/>
    <property type="match status" value="1"/>
</dbReference>
<dbReference type="Pfam" id="PF00072">
    <property type="entry name" value="Response_reg"/>
    <property type="match status" value="1"/>
</dbReference>
<evidence type="ECO:0000313" key="10">
    <source>
        <dbReference type="Proteomes" id="UP001352263"/>
    </source>
</evidence>
<dbReference type="Pfam" id="PF00512">
    <property type="entry name" value="HisKA"/>
    <property type="match status" value="1"/>
</dbReference>
<dbReference type="SMART" id="SM00065">
    <property type="entry name" value="GAF"/>
    <property type="match status" value="2"/>
</dbReference>
<dbReference type="EC" id="2.7.13.3" evidence="2"/>
<dbReference type="SMART" id="SM00388">
    <property type="entry name" value="HisKA"/>
    <property type="match status" value="1"/>
</dbReference>
<dbReference type="Gene3D" id="1.10.287.130">
    <property type="match status" value="1"/>
</dbReference>
<dbReference type="GO" id="GO:0005524">
    <property type="term" value="F:ATP binding"/>
    <property type="evidence" value="ECO:0007669"/>
    <property type="project" value="UniProtKB-KW"/>
</dbReference>
<evidence type="ECO:0000256" key="3">
    <source>
        <dbReference type="ARBA" id="ARBA00022553"/>
    </source>
</evidence>